<gene>
    <name evidence="2" type="ORF">O181_027359</name>
</gene>
<accession>A0A9Q3H2J3</accession>
<dbReference type="Proteomes" id="UP000765509">
    <property type="component" value="Unassembled WGS sequence"/>
</dbReference>
<sequence length="126" mass="13884">MENTQYAQKQRDSLEWLDDGEGARLAPDDKMTIKATKHDNGHVTTTSLTLLLDGCGNPTWSQIGANWPRHIMDGPLAPFGCPMALTPQPILMAIYGLHHLYALRPYPAVIGPLGQFTPHQPPGLHH</sequence>
<evidence type="ECO:0000313" key="3">
    <source>
        <dbReference type="Proteomes" id="UP000765509"/>
    </source>
</evidence>
<evidence type="ECO:0000256" key="1">
    <source>
        <dbReference type="SAM" id="MobiDB-lite"/>
    </source>
</evidence>
<evidence type="ECO:0000313" key="2">
    <source>
        <dbReference type="EMBL" id="MBW0487644.1"/>
    </source>
</evidence>
<comment type="caution">
    <text evidence="2">The sequence shown here is derived from an EMBL/GenBank/DDBJ whole genome shotgun (WGS) entry which is preliminary data.</text>
</comment>
<organism evidence="2 3">
    <name type="scientific">Austropuccinia psidii MF-1</name>
    <dbReference type="NCBI Taxonomy" id="1389203"/>
    <lineage>
        <taxon>Eukaryota</taxon>
        <taxon>Fungi</taxon>
        <taxon>Dikarya</taxon>
        <taxon>Basidiomycota</taxon>
        <taxon>Pucciniomycotina</taxon>
        <taxon>Pucciniomycetes</taxon>
        <taxon>Pucciniales</taxon>
        <taxon>Sphaerophragmiaceae</taxon>
        <taxon>Austropuccinia</taxon>
    </lineage>
</organism>
<keyword evidence="3" id="KW-1185">Reference proteome</keyword>
<protein>
    <submittedName>
        <fullName evidence="2">Uncharacterized protein</fullName>
    </submittedName>
</protein>
<proteinExistence type="predicted"/>
<reference evidence="2" key="1">
    <citation type="submission" date="2021-03" db="EMBL/GenBank/DDBJ databases">
        <title>Draft genome sequence of rust myrtle Austropuccinia psidii MF-1, a brazilian biotype.</title>
        <authorList>
            <person name="Quecine M.C."/>
            <person name="Pachon D.M.R."/>
            <person name="Bonatelli M.L."/>
            <person name="Correr F.H."/>
            <person name="Franceschini L.M."/>
            <person name="Leite T.F."/>
            <person name="Margarido G.R.A."/>
            <person name="Almeida C.A."/>
            <person name="Ferrarezi J.A."/>
            <person name="Labate C.A."/>
        </authorList>
    </citation>
    <scope>NUCLEOTIDE SEQUENCE</scope>
    <source>
        <strain evidence="2">MF-1</strain>
    </source>
</reference>
<name>A0A9Q3H2J3_9BASI</name>
<dbReference type="EMBL" id="AVOT02009226">
    <property type="protein sequence ID" value="MBW0487644.1"/>
    <property type="molecule type" value="Genomic_DNA"/>
</dbReference>
<feature type="region of interest" description="Disordered" evidence="1">
    <location>
        <begin position="1"/>
        <end position="20"/>
    </location>
</feature>
<dbReference type="AlphaFoldDB" id="A0A9Q3H2J3"/>